<dbReference type="EMBL" id="PIPN01000001">
    <property type="protein sequence ID" value="RUO31582.1"/>
    <property type="molecule type" value="Genomic_DNA"/>
</dbReference>
<accession>A0ABY0C1B0</accession>
<name>A0ABY0C1B0_9GAMM</name>
<comment type="caution">
    <text evidence="2">The sequence shown here is derived from an EMBL/GenBank/DDBJ whole genome shotgun (WGS) entry which is preliminary data.</text>
</comment>
<feature type="transmembrane region" description="Helical" evidence="1">
    <location>
        <begin position="12"/>
        <end position="31"/>
    </location>
</feature>
<protein>
    <recommendedName>
        <fullName evidence="4">DUF4229 domain-containing protein</fullName>
    </recommendedName>
</protein>
<evidence type="ECO:0000256" key="1">
    <source>
        <dbReference type="SAM" id="Phobius"/>
    </source>
</evidence>
<dbReference type="Proteomes" id="UP000287410">
    <property type="component" value="Unassembled WGS sequence"/>
</dbReference>
<proteinExistence type="predicted"/>
<evidence type="ECO:0000313" key="3">
    <source>
        <dbReference type="Proteomes" id="UP000287410"/>
    </source>
</evidence>
<evidence type="ECO:0008006" key="4">
    <source>
        <dbReference type="Google" id="ProtNLM"/>
    </source>
</evidence>
<evidence type="ECO:0000313" key="2">
    <source>
        <dbReference type="EMBL" id="RUO31582.1"/>
    </source>
</evidence>
<sequence length="67" mass="7407">MQTNSVTVNVMFWLLRVAVYVAIAYGLGFLMGSFTDVPAVITGVVIGAIFVSVWLWRERRSVARAEA</sequence>
<organism evidence="2 3">
    <name type="scientific">Aliidiomarina sedimenti</name>
    <dbReference type="NCBI Taxonomy" id="1933879"/>
    <lineage>
        <taxon>Bacteria</taxon>
        <taxon>Pseudomonadati</taxon>
        <taxon>Pseudomonadota</taxon>
        <taxon>Gammaproteobacteria</taxon>
        <taxon>Alteromonadales</taxon>
        <taxon>Idiomarinaceae</taxon>
        <taxon>Aliidiomarina</taxon>
    </lineage>
</organism>
<gene>
    <name evidence="2" type="ORF">CWE12_00870</name>
</gene>
<keyword evidence="1" id="KW-0472">Membrane</keyword>
<reference evidence="2 3" key="1">
    <citation type="journal article" date="2018" name="Front. Microbiol.">
        <title>Genome-Based Analysis Reveals the Taxonomy and Diversity of the Family Idiomarinaceae.</title>
        <authorList>
            <person name="Liu Y."/>
            <person name="Lai Q."/>
            <person name="Shao Z."/>
        </authorList>
    </citation>
    <scope>NUCLEOTIDE SEQUENCE [LARGE SCALE GENOMIC DNA]</scope>
    <source>
        <strain evidence="2 3">GBSy1</strain>
    </source>
</reference>
<dbReference type="RefSeq" id="WP_126787692.1">
    <property type="nucleotide sequence ID" value="NZ_PIPN01000001.1"/>
</dbReference>
<feature type="transmembrane region" description="Helical" evidence="1">
    <location>
        <begin position="37"/>
        <end position="56"/>
    </location>
</feature>
<keyword evidence="1" id="KW-0812">Transmembrane</keyword>
<keyword evidence="3" id="KW-1185">Reference proteome</keyword>
<keyword evidence="1" id="KW-1133">Transmembrane helix</keyword>